<protein>
    <submittedName>
        <fullName evidence="4">Uncharacterized protein YciI</fullName>
    </submittedName>
</protein>
<dbReference type="InterPro" id="IPR011008">
    <property type="entry name" value="Dimeric_a/b-barrel"/>
</dbReference>
<evidence type="ECO:0000259" key="3">
    <source>
        <dbReference type="Pfam" id="PF03795"/>
    </source>
</evidence>
<reference evidence="4 5" key="1">
    <citation type="submission" date="2020-08" db="EMBL/GenBank/DDBJ databases">
        <title>Sequencing the genomes of 1000 actinobacteria strains.</title>
        <authorList>
            <person name="Klenk H.-P."/>
        </authorList>
    </citation>
    <scope>NUCLEOTIDE SEQUENCE [LARGE SCALE GENOMIC DNA]</scope>
    <source>
        <strain evidence="4 5">DSM 44551</strain>
    </source>
</reference>
<dbReference type="AlphaFoldDB" id="A0A7W8VG47"/>
<keyword evidence="5" id="KW-1185">Reference proteome</keyword>
<evidence type="ECO:0000313" key="4">
    <source>
        <dbReference type="EMBL" id="MBB5434634.1"/>
    </source>
</evidence>
<proteinExistence type="inferred from homology"/>
<sequence length="85" mass="9338">MLFHVHGQDRPGIGNELLDLAEEHWSYMDRFAGRLVLRGPTLTEDGEEHTGSVHIVDLPDRAGADRIAGGPAALTARRRRRGGRG</sequence>
<organism evidence="4 5">
    <name type="scientific">Nocardiopsis composta</name>
    <dbReference type="NCBI Taxonomy" id="157465"/>
    <lineage>
        <taxon>Bacteria</taxon>
        <taxon>Bacillati</taxon>
        <taxon>Actinomycetota</taxon>
        <taxon>Actinomycetes</taxon>
        <taxon>Streptosporangiales</taxon>
        <taxon>Nocardiopsidaceae</taxon>
        <taxon>Nocardiopsis</taxon>
    </lineage>
</organism>
<comment type="caution">
    <text evidence="4">The sequence shown here is derived from an EMBL/GenBank/DDBJ whole genome shotgun (WGS) entry which is preliminary data.</text>
</comment>
<evidence type="ECO:0000256" key="1">
    <source>
        <dbReference type="ARBA" id="ARBA00007689"/>
    </source>
</evidence>
<dbReference type="InterPro" id="IPR005545">
    <property type="entry name" value="YCII"/>
</dbReference>
<accession>A0A7W8VG47</accession>
<dbReference type="Proteomes" id="UP000572635">
    <property type="component" value="Unassembled WGS sequence"/>
</dbReference>
<feature type="region of interest" description="Disordered" evidence="2">
    <location>
        <begin position="66"/>
        <end position="85"/>
    </location>
</feature>
<comment type="similarity">
    <text evidence="1">Belongs to the YciI family.</text>
</comment>
<dbReference type="Gene3D" id="3.30.70.1060">
    <property type="entry name" value="Dimeric alpha+beta barrel"/>
    <property type="match status" value="1"/>
</dbReference>
<evidence type="ECO:0000256" key="2">
    <source>
        <dbReference type="SAM" id="MobiDB-lite"/>
    </source>
</evidence>
<gene>
    <name evidence="4" type="ORF">HDA36_004718</name>
</gene>
<feature type="compositionally biased region" description="Basic residues" evidence="2">
    <location>
        <begin position="76"/>
        <end position="85"/>
    </location>
</feature>
<dbReference type="Pfam" id="PF03795">
    <property type="entry name" value="YCII"/>
    <property type="match status" value="1"/>
</dbReference>
<dbReference type="EMBL" id="JACHDB010000001">
    <property type="protein sequence ID" value="MBB5434634.1"/>
    <property type="molecule type" value="Genomic_DNA"/>
</dbReference>
<feature type="domain" description="YCII-related" evidence="3">
    <location>
        <begin position="1"/>
        <end position="69"/>
    </location>
</feature>
<name>A0A7W8VG47_9ACTN</name>
<dbReference type="SUPFAM" id="SSF54909">
    <property type="entry name" value="Dimeric alpha+beta barrel"/>
    <property type="match status" value="1"/>
</dbReference>
<evidence type="ECO:0000313" key="5">
    <source>
        <dbReference type="Proteomes" id="UP000572635"/>
    </source>
</evidence>
<dbReference type="RefSeq" id="WP_184395403.1">
    <property type="nucleotide sequence ID" value="NZ_BAAAJD010000060.1"/>
</dbReference>